<accession>A0A7J7JZP1</accession>
<dbReference type="AlphaFoldDB" id="A0A7J7JZP1"/>
<sequence>MQCKSSQLQQSLASLEQHQLIEKAISTLIKATTPSSVRTTAMLFALLQYFVFSRYLSTSSSSIVALVQQPVMLMRLYSGKEISLKMMTPLKIINASHTSM</sequence>
<protein>
    <submittedName>
        <fullName evidence="1">Uncharacterized protein</fullName>
    </submittedName>
</protein>
<gene>
    <name evidence="1" type="ORF">EB796_010561</name>
</gene>
<dbReference type="Proteomes" id="UP000593567">
    <property type="component" value="Unassembled WGS sequence"/>
</dbReference>
<name>A0A7J7JZP1_BUGNE</name>
<organism evidence="1 2">
    <name type="scientific">Bugula neritina</name>
    <name type="common">Brown bryozoan</name>
    <name type="synonym">Sertularia neritina</name>
    <dbReference type="NCBI Taxonomy" id="10212"/>
    <lineage>
        <taxon>Eukaryota</taxon>
        <taxon>Metazoa</taxon>
        <taxon>Spiralia</taxon>
        <taxon>Lophotrochozoa</taxon>
        <taxon>Bryozoa</taxon>
        <taxon>Gymnolaemata</taxon>
        <taxon>Cheilostomatida</taxon>
        <taxon>Flustrina</taxon>
        <taxon>Buguloidea</taxon>
        <taxon>Bugulidae</taxon>
        <taxon>Bugula</taxon>
    </lineage>
</organism>
<evidence type="ECO:0000313" key="1">
    <source>
        <dbReference type="EMBL" id="KAF6031131.1"/>
    </source>
</evidence>
<reference evidence="1" key="1">
    <citation type="submission" date="2020-06" db="EMBL/GenBank/DDBJ databases">
        <title>Draft genome of Bugula neritina, a colonial animal packing powerful symbionts and potential medicines.</title>
        <authorList>
            <person name="Rayko M."/>
        </authorList>
    </citation>
    <scope>NUCLEOTIDE SEQUENCE [LARGE SCALE GENOMIC DNA]</scope>
    <source>
        <strain evidence="1">Kwan_BN1</strain>
    </source>
</reference>
<comment type="caution">
    <text evidence="1">The sequence shown here is derived from an EMBL/GenBank/DDBJ whole genome shotgun (WGS) entry which is preliminary data.</text>
</comment>
<proteinExistence type="predicted"/>
<keyword evidence="2" id="KW-1185">Reference proteome</keyword>
<evidence type="ECO:0000313" key="2">
    <source>
        <dbReference type="Proteomes" id="UP000593567"/>
    </source>
</evidence>
<dbReference type="EMBL" id="VXIV02001637">
    <property type="protein sequence ID" value="KAF6031131.1"/>
    <property type="molecule type" value="Genomic_DNA"/>
</dbReference>